<proteinExistence type="predicted"/>
<dbReference type="AlphaFoldDB" id="A0A4Y5SIH3"/>
<evidence type="ECO:0000313" key="1">
    <source>
        <dbReference type="EMBL" id="QDA30475.1"/>
    </source>
</evidence>
<gene>
    <name evidence="1" type="ORF">FH039_01010</name>
</gene>
<evidence type="ECO:0000313" key="2">
    <source>
        <dbReference type="Proteomes" id="UP000306007"/>
    </source>
</evidence>
<accession>A0A4Y5SIH3</accession>
<dbReference type="RefSeq" id="WP_139679865.1">
    <property type="nucleotide sequence ID" value="NZ_CP040846.1"/>
</dbReference>
<dbReference type="Proteomes" id="UP000306007">
    <property type="component" value="Chromosome"/>
</dbReference>
<organism evidence="1 2">
    <name type="scientific">Thermococcus indicus</name>
    <dbReference type="NCBI Taxonomy" id="2586643"/>
    <lineage>
        <taxon>Archaea</taxon>
        <taxon>Methanobacteriati</taxon>
        <taxon>Methanobacteriota</taxon>
        <taxon>Thermococci</taxon>
        <taxon>Thermococcales</taxon>
        <taxon>Thermococcaceae</taxon>
        <taxon>Thermococcus</taxon>
    </lineage>
</organism>
<protein>
    <recommendedName>
        <fullName evidence="3">KaiC-like domain-containing protein</fullName>
    </recommendedName>
</protein>
<keyword evidence="2" id="KW-1185">Reference proteome</keyword>
<dbReference type="Gene3D" id="3.40.50.300">
    <property type="entry name" value="P-loop containing nucleotide triphosphate hydrolases"/>
    <property type="match status" value="1"/>
</dbReference>
<dbReference type="OrthoDB" id="103620at2157"/>
<sequence>MELLSTGIPALDRALGGGLLEDSNLLIVYDTYSKGWAIAFEILRNRIRAGDFGVIIDSVLPISSLEMELRAADFDIASEGTAGNVAVIDVFSSFYGIEYPYDFVYTDGTMDAGTFLPKYSRLYRRLLTERIGDRRPVGIDVTIDGLAFLFGKENFLSVFQRLIADKERARITETRKRPINIFLLNRGRASSDLVAWVSLYSQYVLEFSSSSAPFEERMVIRKSPLPEFNPLKSQYSFRLWGGKIELSPIQSK</sequence>
<dbReference type="InterPro" id="IPR027417">
    <property type="entry name" value="P-loop_NTPase"/>
</dbReference>
<name>A0A4Y5SIH3_9EURY</name>
<reference evidence="1 2" key="1">
    <citation type="submission" date="2019-06" db="EMBL/GenBank/DDBJ databases">
        <title>Thermococcus indicus sp. nov., a Fe(III)-reducing hyperthermophilic archaeon isolated from the Onnuri vent field of the Central Indian Ocean ridge.</title>
        <authorList>
            <person name="Lim J.K."/>
            <person name="Kim Y.J."/>
            <person name="Kwon K.K."/>
        </authorList>
    </citation>
    <scope>NUCLEOTIDE SEQUENCE [LARGE SCALE GENOMIC DNA]</scope>
    <source>
        <strain evidence="1 2">IOH1</strain>
    </source>
</reference>
<dbReference type="GeneID" id="40473720"/>
<dbReference type="KEGG" id="tic:FH039_01010"/>
<dbReference type="EMBL" id="CP040846">
    <property type="protein sequence ID" value="QDA30475.1"/>
    <property type="molecule type" value="Genomic_DNA"/>
</dbReference>
<evidence type="ECO:0008006" key="3">
    <source>
        <dbReference type="Google" id="ProtNLM"/>
    </source>
</evidence>